<keyword evidence="2" id="KW-1185">Reference proteome</keyword>
<accession>K4A465</accession>
<dbReference type="EMBL" id="AGNK02000739">
    <property type="status" value="NOT_ANNOTATED_CDS"/>
    <property type="molecule type" value="Genomic_DNA"/>
</dbReference>
<evidence type="ECO:0000313" key="1">
    <source>
        <dbReference type="EnsemblPlants" id="KQL22894"/>
    </source>
</evidence>
<protein>
    <submittedName>
        <fullName evidence="1">Uncharacterized protein</fullName>
    </submittedName>
</protein>
<dbReference type="HOGENOM" id="CLU_3225525_0_0_1"/>
<sequence length="44" mass="4967">MSFGRFIFFFKTTAIVGRVFYVLSLLGRPDVNPVSRCGSDQSIH</sequence>
<dbReference type="Proteomes" id="UP000004995">
    <property type="component" value="Unassembled WGS sequence"/>
</dbReference>
<dbReference type="EnsemblPlants" id="KQL22894">
    <property type="protein sequence ID" value="KQL22894"/>
    <property type="gene ID" value="SETIT_033669mg"/>
</dbReference>
<dbReference type="AlphaFoldDB" id="K4A465"/>
<name>K4A465_SETIT</name>
<dbReference type="Gramene" id="KQL22894">
    <property type="protein sequence ID" value="KQL22894"/>
    <property type="gene ID" value="SETIT_033669mg"/>
</dbReference>
<organism evidence="1 2">
    <name type="scientific">Setaria italica</name>
    <name type="common">Foxtail millet</name>
    <name type="synonym">Panicum italicum</name>
    <dbReference type="NCBI Taxonomy" id="4555"/>
    <lineage>
        <taxon>Eukaryota</taxon>
        <taxon>Viridiplantae</taxon>
        <taxon>Streptophyta</taxon>
        <taxon>Embryophyta</taxon>
        <taxon>Tracheophyta</taxon>
        <taxon>Spermatophyta</taxon>
        <taxon>Magnoliopsida</taxon>
        <taxon>Liliopsida</taxon>
        <taxon>Poales</taxon>
        <taxon>Poaceae</taxon>
        <taxon>PACMAD clade</taxon>
        <taxon>Panicoideae</taxon>
        <taxon>Panicodae</taxon>
        <taxon>Paniceae</taxon>
        <taxon>Cenchrinae</taxon>
        <taxon>Setaria</taxon>
    </lineage>
</organism>
<reference evidence="1" key="2">
    <citation type="submission" date="2018-08" db="UniProtKB">
        <authorList>
            <consortium name="EnsemblPlants"/>
        </authorList>
    </citation>
    <scope>IDENTIFICATION</scope>
    <source>
        <strain evidence="1">Yugu1</strain>
    </source>
</reference>
<dbReference type="InParanoid" id="K4A465"/>
<reference evidence="2" key="1">
    <citation type="journal article" date="2012" name="Nat. Biotechnol.">
        <title>Reference genome sequence of the model plant Setaria.</title>
        <authorList>
            <person name="Bennetzen J.L."/>
            <person name="Schmutz J."/>
            <person name="Wang H."/>
            <person name="Percifield R."/>
            <person name="Hawkins J."/>
            <person name="Pontaroli A.C."/>
            <person name="Estep M."/>
            <person name="Feng L."/>
            <person name="Vaughn J.N."/>
            <person name="Grimwood J."/>
            <person name="Jenkins J."/>
            <person name="Barry K."/>
            <person name="Lindquist E."/>
            <person name="Hellsten U."/>
            <person name="Deshpande S."/>
            <person name="Wang X."/>
            <person name="Wu X."/>
            <person name="Mitros T."/>
            <person name="Triplett J."/>
            <person name="Yang X."/>
            <person name="Ye C.Y."/>
            <person name="Mauro-Herrera M."/>
            <person name="Wang L."/>
            <person name="Li P."/>
            <person name="Sharma M."/>
            <person name="Sharma R."/>
            <person name="Ronald P.C."/>
            <person name="Panaud O."/>
            <person name="Kellogg E.A."/>
            <person name="Brutnell T.P."/>
            <person name="Doust A.N."/>
            <person name="Tuskan G.A."/>
            <person name="Rokhsar D."/>
            <person name="Devos K.M."/>
        </authorList>
    </citation>
    <scope>NUCLEOTIDE SEQUENCE [LARGE SCALE GENOMIC DNA]</scope>
    <source>
        <strain evidence="2">cv. Yugu1</strain>
    </source>
</reference>
<evidence type="ECO:0000313" key="2">
    <source>
        <dbReference type="Proteomes" id="UP000004995"/>
    </source>
</evidence>
<proteinExistence type="predicted"/>